<reference evidence="4 5" key="1">
    <citation type="submission" date="2018-05" db="EMBL/GenBank/DDBJ databases">
        <title>Evolution of GPA BGCs.</title>
        <authorList>
            <person name="Waglechner N."/>
            <person name="Wright G.D."/>
        </authorList>
    </citation>
    <scope>NUCLEOTIDE SEQUENCE [LARGE SCALE GENOMIC DNA]</scope>
    <source>
        <strain evidence="4 5">DSM 5908</strain>
    </source>
</reference>
<feature type="region of interest" description="Disordered" evidence="1">
    <location>
        <begin position="586"/>
        <end position="622"/>
    </location>
</feature>
<keyword evidence="2" id="KW-0472">Membrane</keyword>
<dbReference type="Gene3D" id="3.10.620.30">
    <property type="match status" value="1"/>
</dbReference>
<accession>A0A428VX66</accession>
<dbReference type="RefSeq" id="WP_020647190.1">
    <property type="nucleotide sequence ID" value="NZ_QHHU01000109.1"/>
</dbReference>
<evidence type="ECO:0000256" key="2">
    <source>
        <dbReference type="SAM" id="Phobius"/>
    </source>
</evidence>
<evidence type="ECO:0000259" key="3">
    <source>
        <dbReference type="SMART" id="SM00460"/>
    </source>
</evidence>
<keyword evidence="2" id="KW-0812">Transmembrane</keyword>
<feature type="transmembrane region" description="Helical" evidence="2">
    <location>
        <begin position="115"/>
        <end position="134"/>
    </location>
</feature>
<gene>
    <name evidence="4" type="ORF">DMA12_44650</name>
</gene>
<dbReference type="OrthoDB" id="9804023at2"/>
<dbReference type="InterPro" id="IPR038765">
    <property type="entry name" value="Papain-like_cys_pep_sf"/>
</dbReference>
<dbReference type="InterPro" id="IPR025403">
    <property type="entry name" value="TgpA-like_C"/>
</dbReference>
<dbReference type="Pfam" id="PF01841">
    <property type="entry name" value="Transglut_core"/>
    <property type="match status" value="1"/>
</dbReference>
<sequence length="793" mass="83643">MTTSRTTPVRIREETDPRGEPADGGRITQTVEAAKTALADDGHRRPAGPRSSAVERVLRAAAYPQLILAAVAVATTALPYLSFFGGLDFLIALLVAAGGGVLVAGVAGARRLRTLPTLSACVLAFLPVAVFAAGHTTLRHGVPTWETLRGLGTGLTSGWARMLSVTLPADATPELVFTPALLTWIAATVSATLAVRTRSLLAPAVPPLLTFAAALLFTAGHPLGGFLPVGAFLVSVLTLVLARAGAADPATRIADTRATWGRFAFGVPVVLVAAAAGLAGMHYLPLATGQHRFDPRTVLPVRLDIGDTISPLATLKSQLRAPAHDLFTVRFTGDPAGVDRVRTAALDDYDGALWAAHDRFLLAGKSLPAGDHLTAPRQVSLSVRISGLSGPYLPEAGEPVRTTAPRVGYSAESGVLATDAPTLSGLGYDLVAQVGRKDGLEHAVPAADDGHDSALPPGLPPELQEQAAALAGAVDEPWAKLMALQERLRRLPYSLDARPGHSYDALRRLFGANPADQVGYAEQFAAAFAVLARSQGFPTRVAVGYLLNPARLKDGTYTVTSADAHAWPEVHLAGYGWVAFDPTDPLRHGGVAPKQPDTPPAGNTANDRPDDHGKASQVGVDPDLPKLAGDRLSVLDWALIVLIALGALMLLTPIAVAVEKVRRRRARRSGSRAARITGAWQETTDRLTENGIRVSASSTAGEVAHQAGEVLGERAGAVALLAPLVTAAVYSPAEPDDTTVAEAWGLDARLRRELRGTRGPFVALRAWFDPRPLFDRRRDARRRRRALEKLTRG</sequence>
<comment type="caution">
    <text evidence="4">The sequence shown here is derived from an EMBL/GenBank/DDBJ whole genome shotgun (WGS) entry which is preliminary data.</text>
</comment>
<dbReference type="SMART" id="SM00460">
    <property type="entry name" value="TGc"/>
    <property type="match status" value="1"/>
</dbReference>
<name>A0A428VX66_AMYBA</name>
<protein>
    <submittedName>
        <fullName evidence="4">DUF4129 domain-containing protein</fullName>
    </submittedName>
</protein>
<dbReference type="InterPro" id="IPR002931">
    <property type="entry name" value="Transglutaminase-like"/>
</dbReference>
<evidence type="ECO:0000313" key="5">
    <source>
        <dbReference type="Proteomes" id="UP000286716"/>
    </source>
</evidence>
<evidence type="ECO:0000313" key="4">
    <source>
        <dbReference type="EMBL" id="RSM35342.1"/>
    </source>
</evidence>
<feature type="transmembrane region" description="Helical" evidence="2">
    <location>
        <begin position="225"/>
        <end position="242"/>
    </location>
</feature>
<feature type="domain" description="Transglutaminase-like" evidence="3">
    <location>
        <begin position="515"/>
        <end position="584"/>
    </location>
</feature>
<dbReference type="AlphaFoldDB" id="A0A428VX66"/>
<feature type="transmembrane region" description="Helical" evidence="2">
    <location>
        <begin position="263"/>
        <end position="284"/>
    </location>
</feature>
<keyword evidence="2" id="KW-1133">Transmembrane helix</keyword>
<organism evidence="4 5">
    <name type="scientific">Amycolatopsis balhimycina DSM 5908</name>
    <dbReference type="NCBI Taxonomy" id="1081091"/>
    <lineage>
        <taxon>Bacteria</taxon>
        <taxon>Bacillati</taxon>
        <taxon>Actinomycetota</taxon>
        <taxon>Actinomycetes</taxon>
        <taxon>Pseudonocardiales</taxon>
        <taxon>Pseudonocardiaceae</taxon>
        <taxon>Amycolatopsis</taxon>
    </lineage>
</organism>
<evidence type="ECO:0000256" key="1">
    <source>
        <dbReference type="SAM" id="MobiDB-lite"/>
    </source>
</evidence>
<feature type="compositionally biased region" description="Basic and acidic residues" evidence="1">
    <location>
        <begin position="10"/>
        <end position="23"/>
    </location>
</feature>
<dbReference type="Pfam" id="PF13559">
    <property type="entry name" value="DUF4129"/>
    <property type="match status" value="1"/>
</dbReference>
<proteinExistence type="predicted"/>
<dbReference type="Proteomes" id="UP000286716">
    <property type="component" value="Unassembled WGS sequence"/>
</dbReference>
<feature type="transmembrane region" description="Helical" evidence="2">
    <location>
        <begin position="637"/>
        <end position="658"/>
    </location>
</feature>
<dbReference type="Pfam" id="PF11992">
    <property type="entry name" value="TgpA_N"/>
    <property type="match status" value="1"/>
</dbReference>
<dbReference type="PANTHER" id="PTHR42736">
    <property type="entry name" value="PROTEIN-GLUTAMINE GAMMA-GLUTAMYLTRANSFERASE"/>
    <property type="match status" value="1"/>
</dbReference>
<feature type="transmembrane region" description="Helical" evidence="2">
    <location>
        <begin position="89"/>
        <end position="108"/>
    </location>
</feature>
<dbReference type="InterPro" id="IPR021878">
    <property type="entry name" value="TgpA_N"/>
</dbReference>
<feature type="transmembrane region" description="Helical" evidence="2">
    <location>
        <begin position="60"/>
        <end position="83"/>
    </location>
</feature>
<feature type="region of interest" description="Disordered" evidence="1">
    <location>
        <begin position="1"/>
        <end position="25"/>
    </location>
</feature>
<dbReference type="EMBL" id="QHHU01000109">
    <property type="protein sequence ID" value="RSM35342.1"/>
    <property type="molecule type" value="Genomic_DNA"/>
</dbReference>
<feature type="transmembrane region" description="Helical" evidence="2">
    <location>
        <begin position="175"/>
        <end position="195"/>
    </location>
</feature>
<dbReference type="SUPFAM" id="SSF54001">
    <property type="entry name" value="Cysteine proteinases"/>
    <property type="match status" value="1"/>
</dbReference>
<keyword evidence="5" id="KW-1185">Reference proteome</keyword>
<dbReference type="PANTHER" id="PTHR42736:SF1">
    <property type="entry name" value="PROTEIN-GLUTAMINE GAMMA-GLUTAMYLTRANSFERASE"/>
    <property type="match status" value="1"/>
</dbReference>
<feature type="transmembrane region" description="Helical" evidence="2">
    <location>
        <begin position="200"/>
        <end position="219"/>
    </location>
</feature>
<dbReference type="InterPro" id="IPR052901">
    <property type="entry name" value="Bact_TGase-like"/>
</dbReference>